<keyword evidence="2 5" id="KW-0812">Transmembrane</keyword>
<gene>
    <name evidence="7" type="primary">ynfM_3</name>
    <name evidence="7" type="ORF">DE4585_02381</name>
</gene>
<comment type="caution">
    <text evidence="7">The sequence shown here is derived from an EMBL/GenBank/DDBJ whole genome shotgun (WGS) entry which is preliminary data.</text>
</comment>
<dbReference type="Gene3D" id="1.20.1250.20">
    <property type="entry name" value="MFS general substrate transporter like domains"/>
    <property type="match status" value="1"/>
</dbReference>
<feature type="transmembrane region" description="Helical" evidence="5">
    <location>
        <begin position="96"/>
        <end position="116"/>
    </location>
</feature>
<feature type="transmembrane region" description="Helical" evidence="5">
    <location>
        <begin position="270"/>
        <end position="288"/>
    </location>
</feature>
<feature type="transmembrane region" description="Helical" evidence="5">
    <location>
        <begin position="7"/>
        <end position="28"/>
    </location>
</feature>
<evidence type="ECO:0000259" key="6">
    <source>
        <dbReference type="PROSITE" id="PS50850"/>
    </source>
</evidence>
<keyword evidence="4 5" id="KW-0472">Membrane</keyword>
<dbReference type="EMBL" id="PECH01000006">
    <property type="protein sequence ID" value="TDZ83574.1"/>
    <property type="molecule type" value="Genomic_DNA"/>
</dbReference>
<name>A0A4R8S3L2_9MYCO</name>
<feature type="transmembrane region" description="Helical" evidence="5">
    <location>
        <begin position="334"/>
        <end position="354"/>
    </location>
</feature>
<evidence type="ECO:0000256" key="1">
    <source>
        <dbReference type="ARBA" id="ARBA00004651"/>
    </source>
</evidence>
<dbReference type="RefSeq" id="WP_134071144.1">
    <property type="nucleotide sequence ID" value="NZ_PECH01000006.1"/>
</dbReference>
<dbReference type="InterPro" id="IPR020846">
    <property type="entry name" value="MFS_dom"/>
</dbReference>
<feature type="domain" description="Major facilitator superfamily (MFS) profile" evidence="6">
    <location>
        <begin position="3"/>
        <end position="385"/>
    </location>
</feature>
<evidence type="ECO:0000256" key="2">
    <source>
        <dbReference type="ARBA" id="ARBA00022692"/>
    </source>
</evidence>
<feature type="transmembrane region" description="Helical" evidence="5">
    <location>
        <begin position="40"/>
        <end position="60"/>
    </location>
</feature>
<dbReference type="PROSITE" id="PS50850">
    <property type="entry name" value="MFS"/>
    <property type="match status" value="1"/>
</dbReference>
<dbReference type="InterPro" id="IPR011701">
    <property type="entry name" value="MFS"/>
</dbReference>
<proteinExistence type="predicted"/>
<feature type="transmembrane region" description="Helical" evidence="5">
    <location>
        <begin position="294"/>
        <end position="313"/>
    </location>
</feature>
<feature type="transmembrane region" description="Helical" evidence="5">
    <location>
        <begin position="159"/>
        <end position="179"/>
    </location>
</feature>
<dbReference type="AlphaFoldDB" id="A0A4R8S3L2"/>
<dbReference type="GO" id="GO:0005886">
    <property type="term" value="C:plasma membrane"/>
    <property type="evidence" value="ECO:0007669"/>
    <property type="project" value="UniProtKB-SubCell"/>
</dbReference>
<feature type="transmembrane region" description="Helical" evidence="5">
    <location>
        <begin position="72"/>
        <end position="90"/>
    </location>
</feature>
<feature type="transmembrane region" description="Helical" evidence="5">
    <location>
        <begin position="245"/>
        <end position="263"/>
    </location>
</feature>
<evidence type="ECO:0000256" key="5">
    <source>
        <dbReference type="SAM" id="Phobius"/>
    </source>
</evidence>
<evidence type="ECO:0000313" key="8">
    <source>
        <dbReference type="Proteomes" id="UP000295117"/>
    </source>
</evidence>
<dbReference type="Pfam" id="PF07690">
    <property type="entry name" value="MFS_1"/>
    <property type="match status" value="1"/>
</dbReference>
<dbReference type="SUPFAM" id="SSF103473">
    <property type="entry name" value="MFS general substrate transporter"/>
    <property type="match status" value="1"/>
</dbReference>
<accession>A0A4R8S3L2</accession>
<dbReference type="GO" id="GO:0022857">
    <property type="term" value="F:transmembrane transporter activity"/>
    <property type="evidence" value="ECO:0007669"/>
    <property type="project" value="InterPro"/>
</dbReference>
<comment type="subcellular location">
    <subcellularLocation>
        <location evidence="1">Cell membrane</location>
        <topology evidence="1">Multi-pass membrane protein</topology>
    </subcellularLocation>
</comment>
<evidence type="ECO:0000256" key="3">
    <source>
        <dbReference type="ARBA" id="ARBA00022989"/>
    </source>
</evidence>
<evidence type="ECO:0000256" key="4">
    <source>
        <dbReference type="ARBA" id="ARBA00023136"/>
    </source>
</evidence>
<dbReference type="Proteomes" id="UP000295117">
    <property type="component" value="Unassembled WGS sequence"/>
</dbReference>
<feature type="transmembrane region" description="Helical" evidence="5">
    <location>
        <begin position="212"/>
        <end position="233"/>
    </location>
</feature>
<evidence type="ECO:0000313" key="7">
    <source>
        <dbReference type="EMBL" id="TDZ83574.1"/>
    </source>
</evidence>
<keyword evidence="3 5" id="KW-1133">Transmembrane helix</keyword>
<organism evidence="7 8">
    <name type="scientific">Mycobacteroides salmoniphilum</name>
    <dbReference type="NCBI Taxonomy" id="404941"/>
    <lineage>
        <taxon>Bacteria</taxon>
        <taxon>Bacillati</taxon>
        <taxon>Actinomycetota</taxon>
        <taxon>Actinomycetes</taxon>
        <taxon>Mycobacteriales</taxon>
        <taxon>Mycobacteriaceae</taxon>
        <taxon>Mycobacteroides</taxon>
    </lineage>
</organism>
<feature type="transmembrane region" description="Helical" evidence="5">
    <location>
        <begin position="128"/>
        <end position="147"/>
    </location>
</feature>
<feature type="transmembrane region" description="Helical" evidence="5">
    <location>
        <begin position="360"/>
        <end position="380"/>
    </location>
</feature>
<dbReference type="PANTHER" id="PTHR42910">
    <property type="entry name" value="TRANSPORTER SCO4007-RELATED"/>
    <property type="match status" value="1"/>
</dbReference>
<protein>
    <submittedName>
        <fullName evidence="7">Inner membrane transport protein YnfM</fullName>
    </submittedName>
</protein>
<dbReference type="PANTHER" id="PTHR42910:SF1">
    <property type="entry name" value="MAJOR FACILITATOR SUPERFAMILY (MFS) PROFILE DOMAIN-CONTAINING PROTEIN"/>
    <property type="match status" value="1"/>
</dbReference>
<dbReference type="InterPro" id="IPR036259">
    <property type="entry name" value="MFS_trans_sf"/>
</dbReference>
<sequence length="412" mass="42916">MLTRPVIVMFSIACGLAVATIYFSQPLLDTLGTQFSMPTAQVGVVLTLTQVGYAIGLLLIVPLGDTVNQRRLIVGQTVLLSVSLLATAISPNAWTFLLSVTAVGALAVVTQVMVTYTAVHAAPERQGWAVGVVTGGIISGILLARTVSGALSDLFGWRAVYLVAAAAAVATAAILTHALPHSTRTPHGLPYRRLIASTLRLLRDVPVLRSRAIIAMLIFAAITVLLTPMVLALTSAPYHLSHTEVGLFGLAGAAGALGAFKAGSWCDRGWANRVTGVGLTLMLAAWAFAATLRWTLLGLTVAVVVIDFGLQSVHVANQSLIYRLDAELHGRLTAAYMTFYSIGSAIGAIGSTWVYAAHGWSGVCLLGAAISLGALCYWIGSSTRSGVVAAADTDSRCRESAGHACTAQNGAH</sequence>
<dbReference type="CDD" id="cd17324">
    <property type="entry name" value="MFS_NepI_like"/>
    <property type="match status" value="1"/>
</dbReference>
<reference evidence="7 8" key="1">
    <citation type="journal article" date="2019" name="Sci. Rep.">
        <title>Extended insight into the Mycobacterium chelonae-abscessus complex through whole genome sequencing of Mycobacterium salmoniphilum outbreak and Mycobacterium salmoniphilum-like strains.</title>
        <authorList>
            <person name="Behra P.R.K."/>
            <person name="Das S."/>
            <person name="Pettersson B.M.F."/>
            <person name="Shirreff L."/>
            <person name="DuCote T."/>
            <person name="Jacobsson K.G."/>
            <person name="Ennis D.G."/>
            <person name="Kirsebom L.A."/>
        </authorList>
    </citation>
    <scope>NUCLEOTIDE SEQUENCE [LARGE SCALE GENOMIC DNA]</scope>
    <source>
        <strain evidence="7 8">DE 4585</strain>
    </source>
</reference>